<dbReference type="EMBL" id="LAZR01002067">
    <property type="protein sequence ID" value="KKN35047.1"/>
    <property type="molecule type" value="Genomic_DNA"/>
</dbReference>
<protein>
    <submittedName>
        <fullName evidence="2">Uncharacterized protein</fullName>
    </submittedName>
</protein>
<sequence length="49" mass="5749">MSQEFIEQTRKHNEKVEQLRHRSRSPLEYFEVRLAIVIAVIALAVLLVS</sequence>
<organism evidence="2">
    <name type="scientific">marine sediment metagenome</name>
    <dbReference type="NCBI Taxonomy" id="412755"/>
    <lineage>
        <taxon>unclassified sequences</taxon>
        <taxon>metagenomes</taxon>
        <taxon>ecological metagenomes</taxon>
    </lineage>
</organism>
<keyword evidence="1" id="KW-0812">Transmembrane</keyword>
<evidence type="ECO:0000256" key="1">
    <source>
        <dbReference type="SAM" id="Phobius"/>
    </source>
</evidence>
<gene>
    <name evidence="2" type="ORF">LCGC14_0787580</name>
</gene>
<keyword evidence="1" id="KW-0472">Membrane</keyword>
<proteinExistence type="predicted"/>
<dbReference type="AlphaFoldDB" id="A0A0F9QDE6"/>
<comment type="caution">
    <text evidence="2">The sequence shown here is derived from an EMBL/GenBank/DDBJ whole genome shotgun (WGS) entry which is preliminary data.</text>
</comment>
<accession>A0A0F9QDE6</accession>
<name>A0A0F9QDE6_9ZZZZ</name>
<feature type="transmembrane region" description="Helical" evidence="1">
    <location>
        <begin position="30"/>
        <end position="48"/>
    </location>
</feature>
<keyword evidence="1" id="KW-1133">Transmembrane helix</keyword>
<evidence type="ECO:0000313" key="2">
    <source>
        <dbReference type="EMBL" id="KKN35047.1"/>
    </source>
</evidence>
<reference evidence="2" key="1">
    <citation type="journal article" date="2015" name="Nature">
        <title>Complex archaea that bridge the gap between prokaryotes and eukaryotes.</title>
        <authorList>
            <person name="Spang A."/>
            <person name="Saw J.H."/>
            <person name="Jorgensen S.L."/>
            <person name="Zaremba-Niedzwiedzka K."/>
            <person name="Martijn J."/>
            <person name="Lind A.E."/>
            <person name="van Eijk R."/>
            <person name="Schleper C."/>
            <person name="Guy L."/>
            <person name="Ettema T.J."/>
        </authorList>
    </citation>
    <scope>NUCLEOTIDE SEQUENCE</scope>
</reference>